<evidence type="ECO:0000313" key="1">
    <source>
        <dbReference type="EMBL" id="AXE21206.1"/>
    </source>
</evidence>
<dbReference type="EMBL" id="CP030850">
    <property type="protein sequence ID" value="AXE21206.1"/>
    <property type="molecule type" value="Genomic_DNA"/>
</dbReference>
<dbReference type="OrthoDB" id="1494162at2"/>
<gene>
    <name evidence="1" type="ORF">DR864_27430</name>
</gene>
<dbReference type="RefSeq" id="WP_114069967.1">
    <property type="nucleotide sequence ID" value="NZ_CP030850.1"/>
</dbReference>
<keyword evidence="2" id="KW-1185">Reference proteome</keyword>
<dbReference type="Proteomes" id="UP000251993">
    <property type="component" value="Chromosome"/>
</dbReference>
<organism evidence="1 2">
    <name type="scientific">Runella rosea</name>
    <dbReference type="NCBI Taxonomy" id="2259595"/>
    <lineage>
        <taxon>Bacteria</taxon>
        <taxon>Pseudomonadati</taxon>
        <taxon>Bacteroidota</taxon>
        <taxon>Cytophagia</taxon>
        <taxon>Cytophagales</taxon>
        <taxon>Spirosomataceae</taxon>
        <taxon>Runella</taxon>
    </lineage>
</organism>
<reference evidence="1 2" key="1">
    <citation type="submission" date="2018-07" db="EMBL/GenBank/DDBJ databases">
        <title>Genome sequencing of Runella.</title>
        <authorList>
            <person name="Baek M.-G."/>
            <person name="Yi H."/>
        </authorList>
    </citation>
    <scope>NUCLEOTIDE SEQUENCE [LARGE SCALE GENOMIC DNA]</scope>
    <source>
        <strain evidence="1 2">HYN0085</strain>
    </source>
</reference>
<proteinExistence type="predicted"/>
<accession>A0A344TRD5</accession>
<dbReference type="KEGG" id="run:DR864_27430"/>
<protein>
    <submittedName>
        <fullName evidence="1">Uncharacterized protein</fullName>
    </submittedName>
</protein>
<dbReference type="AlphaFoldDB" id="A0A344TRD5"/>
<sequence length="396" mass="45671">MNSKIEKTLELNITHELLSLADSFWWFLQPISLKRYWRPNWRFPLIPSPKSYATGLHINLEGRTGGGYDVCIKSPPIQFQGGKPRLLFMQFKAGIEHPFNSNSESIFYGDPTAPNVHIEFDINSNNKRNQHRLLQDLASKAGNKDAVVYVFPRIVTEEQLVENIGNLIVKTSFISISDIDSKALIKGISIADGNPHKFRTCYNDYSRNEINLLLLLLGEIKNPGKQLGEIFAIRMYRALHSLQSVQMSEFPISKLHIMDAMIRHILYIGLNFSVSFDSIRFYFREYKEFSSRINSIKDSDSLSEEYDPNSRAFEPQIKYSPSESVLAIFRDIFKSLSQYFRWIEQITNFEKAEIPTPPALYTIELSNDENRFAIMEEGDSSIIEDTDLEDITYSLF</sequence>
<name>A0A344TRD5_9BACT</name>
<evidence type="ECO:0000313" key="2">
    <source>
        <dbReference type="Proteomes" id="UP000251993"/>
    </source>
</evidence>